<dbReference type="InterPro" id="IPR010131">
    <property type="entry name" value="MdtP/NodT-like"/>
</dbReference>
<name>A0A517TE53_9PLAN</name>
<gene>
    <name evidence="3" type="ORF">V22_39170</name>
</gene>
<reference evidence="3 4" key="1">
    <citation type="submission" date="2019-02" db="EMBL/GenBank/DDBJ databases">
        <title>Deep-cultivation of Planctomycetes and their phenomic and genomic characterization uncovers novel biology.</title>
        <authorList>
            <person name="Wiegand S."/>
            <person name="Jogler M."/>
            <person name="Boedeker C."/>
            <person name="Pinto D."/>
            <person name="Vollmers J."/>
            <person name="Rivas-Marin E."/>
            <person name="Kohn T."/>
            <person name="Peeters S.H."/>
            <person name="Heuer A."/>
            <person name="Rast P."/>
            <person name="Oberbeckmann S."/>
            <person name="Bunk B."/>
            <person name="Jeske O."/>
            <person name="Meyerdierks A."/>
            <person name="Storesund J.E."/>
            <person name="Kallscheuer N."/>
            <person name="Luecker S."/>
            <person name="Lage O.M."/>
            <person name="Pohl T."/>
            <person name="Merkel B.J."/>
            <person name="Hornburger P."/>
            <person name="Mueller R.-W."/>
            <person name="Bruemmer F."/>
            <person name="Labrenz M."/>
            <person name="Spormann A.M."/>
            <person name="Op den Camp H."/>
            <person name="Overmann J."/>
            <person name="Amann R."/>
            <person name="Jetten M.S.M."/>
            <person name="Mascher T."/>
            <person name="Medema M.H."/>
            <person name="Devos D.P."/>
            <person name="Kaster A.-K."/>
            <person name="Ovreas L."/>
            <person name="Rohde M."/>
            <person name="Galperin M.Y."/>
            <person name="Jogler C."/>
        </authorList>
    </citation>
    <scope>NUCLEOTIDE SEQUENCE [LARGE SCALE GENOMIC DNA]</scope>
    <source>
        <strain evidence="3 4">V22</strain>
    </source>
</reference>
<keyword evidence="2" id="KW-0732">Signal</keyword>
<comment type="similarity">
    <text evidence="1">Belongs to the outer membrane factor (OMF) (TC 1.B.17) family.</text>
</comment>
<organism evidence="3 4">
    <name type="scientific">Calycomorphotria hydatis</name>
    <dbReference type="NCBI Taxonomy" id="2528027"/>
    <lineage>
        <taxon>Bacteria</taxon>
        <taxon>Pseudomonadati</taxon>
        <taxon>Planctomycetota</taxon>
        <taxon>Planctomycetia</taxon>
        <taxon>Planctomycetales</taxon>
        <taxon>Planctomycetaceae</taxon>
        <taxon>Calycomorphotria</taxon>
    </lineage>
</organism>
<evidence type="ECO:0000313" key="3">
    <source>
        <dbReference type="EMBL" id="QDT66646.1"/>
    </source>
</evidence>
<dbReference type="PANTHER" id="PTHR30203">
    <property type="entry name" value="OUTER MEMBRANE CATION EFFLUX PROTEIN"/>
    <property type="match status" value="1"/>
</dbReference>
<dbReference type="PROSITE" id="PS51257">
    <property type="entry name" value="PROKAR_LIPOPROTEIN"/>
    <property type="match status" value="1"/>
</dbReference>
<dbReference type="EMBL" id="CP036316">
    <property type="protein sequence ID" value="QDT66646.1"/>
    <property type="molecule type" value="Genomic_DNA"/>
</dbReference>
<feature type="signal peptide" evidence="2">
    <location>
        <begin position="1"/>
        <end position="26"/>
    </location>
</feature>
<evidence type="ECO:0000256" key="1">
    <source>
        <dbReference type="ARBA" id="ARBA00007613"/>
    </source>
</evidence>
<dbReference type="KEGG" id="chya:V22_39170"/>
<dbReference type="GO" id="GO:0015562">
    <property type="term" value="F:efflux transmembrane transporter activity"/>
    <property type="evidence" value="ECO:0007669"/>
    <property type="project" value="InterPro"/>
</dbReference>
<dbReference type="Gene3D" id="1.20.1600.10">
    <property type="entry name" value="Outer membrane efflux proteins (OEP)"/>
    <property type="match status" value="1"/>
</dbReference>
<sequence precursor="true">MLAWKPLVIVSVVPLLWISGCASPKAAHIATHPPIEVRCASPSGQVSLSASDETGSITQVGYDVELKSDGNTVSTLSELESIAIRQNPLLAKLYQRFQASSNHAQYADKLPDPKFGANVFGNPLETASGSQKANFNISQAIPWLGRLSAEQQQAFFEAHAARADYATARLDVVTKLRVEWYRLYVIEKQIETITANQQLLQSLIDVANARISTGNATQGDVLAGTLEFSRLEERLLKSYQRRTAVVANINRLLARPSDTPVTIPQEILPEVIGQSEEDLFQIAVASQPEIEAARLMTHASRWGIEIARLKKRPEFMISANYFLTDDNRPASTVVDVGEDPWAIGAQVSIPIWKKKYEAIRHEAGWKYLAQQSSLQEMLDRYEAAIADAYSEAERAFETVTLYESTIIPQAKQTLTADQDAYSNGAVEFDRVIRDYQSLLNSEIGYYQAVGELSIANARLQQLAGRNVVTIPPVPAE</sequence>
<dbReference type="Proteomes" id="UP000319976">
    <property type="component" value="Chromosome"/>
</dbReference>
<keyword evidence="4" id="KW-1185">Reference proteome</keyword>
<protein>
    <submittedName>
        <fullName evidence="3">Outer membrane efflux protein</fullName>
    </submittedName>
</protein>
<evidence type="ECO:0000313" key="4">
    <source>
        <dbReference type="Proteomes" id="UP000319976"/>
    </source>
</evidence>
<evidence type="ECO:0000256" key="2">
    <source>
        <dbReference type="SAM" id="SignalP"/>
    </source>
</evidence>
<feature type="chain" id="PRO_5022119382" evidence="2">
    <location>
        <begin position="27"/>
        <end position="476"/>
    </location>
</feature>
<dbReference type="OrthoDB" id="237666at2"/>
<proteinExistence type="inferred from homology"/>
<dbReference type="AlphaFoldDB" id="A0A517TE53"/>
<dbReference type="InterPro" id="IPR003423">
    <property type="entry name" value="OMP_efflux"/>
</dbReference>
<dbReference type="Pfam" id="PF02321">
    <property type="entry name" value="OEP"/>
    <property type="match status" value="2"/>
</dbReference>
<dbReference type="RefSeq" id="WP_145265896.1">
    <property type="nucleotide sequence ID" value="NZ_CP036316.1"/>
</dbReference>
<dbReference type="SUPFAM" id="SSF56954">
    <property type="entry name" value="Outer membrane efflux proteins (OEP)"/>
    <property type="match status" value="1"/>
</dbReference>
<accession>A0A517TE53</accession>
<dbReference type="PANTHER" id="PTHR30203:SF24">
    <property type="entry name" value="BLR4935 PROTEIN"/>
    <property type="match status" value="1"/>
</dbReference>